<dbReference type="PANTHER" id="PTHR42760">
    <property type="entry name" value="SHORT-CHAIN DEHYDROGENASES/REDUCTASES FAMILY MEMBER"/>
    <property type="match status" value="1"/>
</dbReference>
<evidence type="ECO:0000256" key="2">
    <source>
        <dbReference type="ARBA" id="ARBA00023002"/>
    </source>
</evidence>
<name>A0A6B1DS16_9CHLR</name>
<comment type="similarity">
    <text evidence="1">Belongs to the short-chain dehydrogenases/reductases (SDR) family.</text>
</comment>
<dbReference type="AlphaFoldDB" id="A0A6B1DS16"/>
<dbReference type="GO" id="GO:0016616">
    <property type="term" value="F:oxidoreductase activity, acting on the CH-OH group of donors, NAD or NADP as acceptor"/>
    <property type="evidence" value="ECO:0007669"/>
    <property type="project" value="TreeGrafter"/>
</dbReference>
<comment type="caution">
    <text evidence="3">The sequence shown here is derived from an EMBL/GenBank/DDBJ whole genome shotgun (WGS) entry which is preliminary data.</text>
</comment>
<sequence>MAAATLDACGTLDLLVNNAGMAPRQRVDLLEMGEASYDEVMDVNLKGPFFLTQTLARHMVDRVDSGGSPGQIVNIGSISGFTSSTNRSEYCISKAGMTMMTALLADCLSPWGINVYEIQPGMIETDMTRGVKARYDALIEDGLTPIPRWGQPEDIGKAVAAIAGGALPFSTGEVIRVDGGFHMHRL</sequence>
<accession>A0A6B1DS16</accession>
<gene>
    <name evidence="3" type="ORF">F4Y08_06980</name>
</gene>
<proteinExistence type="inferred from homology"/>
<organism evidence="3">
    <name type="scientific">Caldilineaceae bacterium SB0662_bin_9</name>
    <dbReference type="NCBI Taxonomy" id="2605258"/>
    <lineage>
        <taxon>Bacteria</taxon>
        <taxon>Bacillati</taxon>
        <taxon>Chloroflexota</taxon>
        <taxon>Caldilineae</taxon>
        <taxon>Caldilineales</taxon>
        <taxon>Caldilineaceae</taxon>
    </lineage>
</organism>
<dbReference type="Pfam" id="PF13561">
    <property type="entry name" value="adh_short_C2"/>
    <property type="match status" value="1"/>
</dbReference>
<dbReference type="GO" id="GO:0048038">
    <property type="term" value="F:quinone binding"/>
    <property type="evidence" value="ECO:0007669"/>
    <property type="project" value="TreeGrafter"/>
</dbReference>
<dbReference type="PROSITE" id="PS00061">
    <property type="entry name" value="ADH_SHORT"/>
    <property type="match status" value="1"/>
</dbReference>
<keyword evidence="2" id="KW-0560">Oxidoreductase</keyword>
<dbReference type="Gene3D" id="3.40.50.720">
    <property type="entry name" value="NAD(P)-binding Rossmann-like Domain"/>
    <property type="match status" value="1"/>
</dbReference>
<dbReference type="PANTHER" id="PTHR42760:SF133">
    <property type="entry name" value="3-OXOACYL-[ACYL-CARRIER-PROTEIN] REDUCTASE"/>
    <property type="match status" value="1"/>
</dbReference>
<reference evidence="3" key="1">
    <citation type="submission" date="2019-09" db="EMBL/GenBank/DDBJ databases">
        <title>Characterisation of the sponge microbiome using genome-centric metagenomics.</title>
        <authorList>
            <person name="Engelberts J.P."/>
            <person name="Robbins S.J."/>
            <person name="De Goeij J.M."/>
            <person name="Aranda M."/>
            <person name="Bell S.C."/>
            <person name="Webster N.S."/>
        </authorList>
    </citation>
    <scope>NUCLEOTIDE SEQUENCE</scope>
    <source>
        <strain evidence="3">SB0662_bin_9</strain>
    </source>
</reference>
<dbReference type="InterPro" id="IPR002347">
    <property type="entry name" value="SDR_fam"/>
</dbReference>
<dbReference type="SUPFAM" id="SSF51735">
    <property type="entry name" value="NAD(P)-binding Rossmann-fold domains"/>
    <property type="match status" value="1"/>
</dbReference>
<dbReference type="InterPro" id="IPR036291">
    <property type="entry name" value="NAD(P)-bd_dom_sf"/>
</dbReference>
<evidence type="ECO:0000256" key="1">
    <source>
        <dbReference type="ARBA" id="ARBA00006484"/>
    </source>
</evidence>
<dbReference type="GO" id="GO:0006633">
    <property type="term" value="P:fatty acid biosynthetic process"/>
    <property type="evidence" value="ECO:0007669"/>
    <property type="project" value="TreeGrafter"/>
</dbReference>
<protein>
    <submittedName>
        <fullName evidence="3">SDR family oxidoreductase</fullName>
    </submittedName>
</protein>
<dbReference type="PRINTS" id="PR00080">
    <property type="entry name" value="SDRFAMILY"/>
</dbReference>
<dbReference type="InterPro" id="IPR020904">
    <property type="entry name" value="Sc_DH/Rdtase_CS"/>
</dbReference>
<evidence type="ECO:0000313" key="3">
    <source>
        <dbReference type="EMBL" id="MYD90068.1"/>
    </source>
</evidence>
<dbReference type="PRINTS" id="PR00081">
    <property type="entry name" value="GDHRDH"/>
</dbReference>
<dbReference type="EMBL" id="VXPY01000045">
    <property type="protein sequence ID" value="MYD90068.1"/>
    <property type="molecule type" value="Genomic_DNA"/>
</dbReference>